<name>A0A326U7N1_THEHA</name>
<sequence length="85" mass="9214">MALKGRQRGLYGANKGVNAATFQIKRIRALDFSSKAFVLFWSLGCTIPASPVLCCARPVPSEESGFHAGCFGIYCYSVEIIPLIV</sequence>
<dbReference type="EMBL" id="QKUF01000009">
    <property type="protein sequence ID" value="PZW29299.1"/>
    <property type="molecule type" value="Genomic_DNA"/>
</dbReference>
<gene>
    <name evidence="1" type="ORF">EI42_03021</name>
</gene>
<organism evidence="1 2">
    <name type="scientific">Thermosporothrix hazakensis</name>
    <dbReference type="NCBI Taxonomy" id="644383"/>
    <lineage>
        <taxon>Bacteria</taxon>
        <taxon>Bacillati</taxon>
        <taxon>Chloroflexota</taxon>
        <taxon>Ktedonobacteria</taxon>
        <taxon>Ktedonobacterales</taxon>
        <taxon>Thermosporotrichaceae</taxon>
        <taxon>Thermosporothrix</taxon>
    </lineage>
</organism>
<dbReference type="AlphaFoldDB" id="A0A326U7N1"/>
<keyword evidence="2" id="KW-1185">Reference proteome</keyword>
<evidence type="ECO:0000313" key="2">
    <source>
        <dbReference type="Proteomes" id="UP000248806"/>
    </source>
</evidence>
<proteinExistence type="predicted"/>
<reference evidence="1 2" key="1">
    <citation type="submission" date="2018-06" db="EMBL/GenBank/DDBJ databases">
        <title>Genomic Encyclopedia of Archaeal and Bacterial Type Strains, Phase II (KMG-II): from individual species to whole genera.</title>
        <authorList>
            <person name="Goeker M."/>
        </authorList>
    </citation>
    <scope>NUCLEOTIDE SEQUENCE [LARGE SCALE GENOMIC DNA]</scope>
    <source>
        <strain evidence="1 2">ATCC BAA-1881</strain>
    </source>
</reference>
<evidence type="ECO:0000313" key="1">
    <source>
        <dbReference type="EMBL" id="PZW29299.1"/>
    </source>
</evidence>
<dbReference type="Proteomes" id="UP000248806">
    <property type="component" value="Unassembled WGS sequence"/>
</dbReference>
<comment type="caution">
    <text evidence="1">The sequence shown here is derived from an EMBL/GenBank/DDBJ whole genome shotgun (WGS) entry which is preliminary data.</text>
</comment>
<accession>A0A326U7N1</accession>
<protein>
    <submittedName>
        <fullName evidence="1">Uncharacterized protein</fullName>
    </submittedName>
</protein>